<evidence type="ECO:0000313" key="1">
    <source>
        <dbReference type="EMBL" id="MFC4072862.1"/>
    </source>
</evidence>
<sequence>MTDLTTVSAELSALLGSMPDLSTPAADRADWFDRKADLLDRVAVTVPEAAELATVARDRATRIRTGGAA</sequence>
<comment type="caution">
    <text evidence="1">The sequence shown here is derived from an EMBL/GenBank/DDBJ whole genome shotgun (WGS) entry which is preliminary data.</text>
</comment>
<proteinExistence type="predicted"/>
<name>A0ABV8J8C6_9ACTN</name>
<protein>
    <submittedName>
        <fullName evidence="1">Uncharacterized protein</fullName>
    </submittedName>
</protein>
<keyword evidence="2" id="KW-1185">Reference proteome</keyword>
<evidence type="ECO:0000313" key="2">
    <source>
        <dbReference type="Proteomes" id="UP001595867"/>
    </source>
</evidence>
<dbReference type="EMBL" id="JBHSBL010000045">
    <property type="protein sequence ID" value="MFC4072862.1"/>
    <property type="molecule type" value="Genomic_DNA"/>
</dbReference>
<dbReference type="RefSeq" id="WP_378073778.1">
    <property type="nucleotide sequence ID" value="NZ_JBHSBL010000045.1"/>
</dbReference>
<gene>
    <name evidence="1" type="ORF">ACFO0C_48685</name>
</gene>
<dbReference type="Proteomes" id="UP001595867">
    <property type="component" value="Unassembled WGS sequence"/>
</dbReference>
<organism evidence="1 2">
    <name type="scientific">Actinoplanes subglobosus</name>
    <dbReference type="NCBI Taxonomy" id="1547892"/>
    <lineage>
        <taxon>Bacteria</taxon>
        <taxon>Bacillati</taxon>
        <taxon>Actinomycetota</taxon>
        <taxon>Actinomycetes</taxon>
        <taxon>Micromonosporales</taxon>
        <taxon>Micromonosporaceae</taxon>
        <taxon>Actinoplanes</taxon>
    </lineage>
</organism>
<accession>A0ABV8J8C6</accession>
<reference evidence="2" key="1">
    <citation type="journal article" date="2019" name="Int. J. Syst. Evol. Microbiol.">
        <title>The Global Catalogue of Microorganisms (GCM) 10K type strain sequencing project: providing services to taxonomists for standard genome sequencing and annotation.</title>
        <authorList>
            <consortium name="The Broad Institute Genomics Platform"/>
            <consortium name="The Broad Institute Genome Sequencing Center for Infectious Disease"/>
            <person name="Wu L."/>
            <person name="Ma J."/>
        </authorList>
    </citation>
    <scope>NUCLEOTIDE SEQUENCE [LARGE SCALE GENOMIC DNA]</scope>
    <source>
        <strain evidence="2">TBRC 5832</strain>
    </source>
</reference>